<sequence>MVINLNSCLGLLIPHDMDRSLTMPQAVIGCDLSRAFIDTCDLPSGKVGRIDNMPDAIRTWLDTLDHDVRIVFEATSGCDGDLIAALAARGHPFSRVNPRQAREFARATGTLAKTDRVDARVLAQMGAALDLPATIPLSPARTRLADFLRRRRQLVDMRKAEKLHRHSAGQPEIAQAIEAMITLLGQQIATLDRQIATFIAEDQALSEQASLLAAVPGIGPTVLATLLGELPELGTLCRRKIASLAGLAPHARESGTWRGARRIWGGRRKVREALYIAALNASRRIPALTAMRDRMRAKGKAPKTILIAVARQLLVILNAMIRKRQPIALG</sequence>
<reference evidence="3" key="1">
    <citation type="journal article" date="2022" name="Toxins">
        <title>Genomic Analysis of Sphingopyxis sp. USTB-05 for Biodegrading Cyanobacterial Hepatotoxins.</title>
        <authorList>
            <person name="Liu C."/>
            <person name="Xu Q."/>
            <person name="Zhao Z."/>
            <person name="Zhang H."/>
            <person name="Liu X."/>
            <person name="Yin C."/>
            <person name="Liu Y."/>
            <person name="Yan H."/>
        </authorList>
    </citation>
    <scope>NUCLEOTIDE SEQUENCE</scope>
    <source>
        <strain evidence="3">NBD5</strain>
    </source>
</reference>
<dbReference type="PANTHER" id="PTHR33055">
    <property type="entry name" value="TRANSPOSASE FOR INSERTION SEQUENCE ELEMENT IS1111A"/>
    <property type="match status" value="1"/>
</dbReference>
<gene>
    <name evidence="3" type="ORF">LHA26_19725</name>
</gene>
<evidence type="ECO:0000259" key="1">
    <source>
        <dbReference type="Pfam" id="PF01548"/>
    </source>
</evidence>
<dbReference type="PANTHER" id="PTHR33055:SF13">
    <property type="entry name" value="TRANSPOSASE"/>
    <property type="match status" value="1"/>
</dbReference>
<dbReference type="Pfam" id="PF02371">
    <property type="entry name" value="Transposase_20"/>
    <property type="match status" value="1"/>
</dbReference>
<name>A0ABY4XE40_9SPHN</name>
<keyword evidence="3" id="KW-0614">Plasmid</keyword>
<evidence type="ECO:0000313" key="4">
    <source>
        <dbReference type="Proteomes" id="UP001056937"/>
    </source>
</evidence>
<feature type="domain" description="Transposase IS110-like N-terminal" evidence="1">
    <location>
        <begin position="49"/>
        <end position="163"/>
    </location>
</feature>
<geneLocation type="plasmid" evidence="3 4">
    <name>p1</name>
</geneLocation>
<proteinExistence type="predicted"/>
<dbReference type="Proteomes" id="UP001056937">
    <property type="component" value="Plasmid p1"/>
</dbReference>
<dbReference type="RefSeq" id="WP_252168938.1">
    <property type="nucleotide sequence ID" value="NZ_CP084932.1"/>
</dbReference>
<feature type="domain" description="Transposase IS116/IS110/IS902 C-terminal" evidence="2">
    <location>
        <begin position="210"/>
        <end position="286"/>
    </location>
</feature>
<dbReference type="InterPro" id="IPR003346">
    <property type="entry name" value="Transposase_20"/>
</dbReference>
<keyword evidence="4" id="KW-1185">Reference proteome</keyword>
<protein>
    <submittedName>
        <fullName evidence="3">IS110 family transposase</fullName>
    </submittedName>
</protein>
<dbReference type="InterPro" id="IPR002525">
    <property type="entry name" value="Transp_IS110-like_N"/>
</dbReference>
<dbReference type="EMBL" id="CP084932">
    <property type="protein sequence ID" value="USI75124.1"/>
    <property type="molecule type" value="Genomic_DNA"/>
</dbReference>
<evidence type="ECO:0000313" key="3">
    <source>
        <dbReference type="EMBL" id="USI75124.1"/>
    </source>
</evidence>
<dbReference type="Pfam" id="PF01548">
    <property type="entry name" value="DEDD_Tnp_IS110"/>
    <property type="match status" value="1"/>
</dbReference>
<dbReference type="InterPro" id="IPR047650">
    <property type="entry name" value="Transpos_IS110"/>
</dbReference>
<organism evidence="3 4">
    <name type="scientific">Sphingomonas morindae</name>
    <dbReference type="NCBI Taxonomy" id="1541170"/>
    <lineage>
        <taxon>Bacteria</taxon>
        <taxon>Pseudomonadati</taxon>
        <taxon>Pseudomonadota</taxon>
        <taxon>Alphaproteobacteria</taxon>
        <taxon>Sphingomonadales</taxon>
        <taxon>Sphingomonadaceae</taxon>
        <taxon>Sphingomonas</taxon>
    </lineage>
</organism>
<dbReference type="NCBIfam" id="NF033542">
    <property type="entry name" value="transpos_IS110"/>
    <property type="match status" value="1"/>
</dbReference>
<accession>A0ABY4XE40</accession>
<evidence type="ECO:0000259" key="2">
    <source>
        <dbReference type="Pfam" id="PF02371"/>
    </source>
</evidence>